<keyword evidence="2" id="KW-1185">Reference proteome</keyword>
<gene>
    <name evidence="1" type="ORF">GGR08_000603</name>
</gene>
<sequence length="41" mass="4668">MNLVGYHLQFIIAEVFSFDEADVLVYGKGAIFKLCKLDGFR</sequence>
<name>A0A840DTL2_9HYPH</name>
<proteinExistence type="predicted"/>
<dbReference type="AlphaFoldDB" id="A0A840DTL2"/>
<reference evidence="1 2" key="1">
    <citation type="submission" date="2020-08" db="EMBL/GenBank/DDBJ databases">
        <title>Genomic Encyclopedia of Type Strains, Phase IV (KMG-IV): sequencing the most valuable type-strain genomes for metagenomic binning, comparative biology and taxonomic classification.</title>
        <authorList>
            <person name="Goeker M."/>
        </authorList>
    </citation>
    <scope>NUCLEOTIDE SEQUENCE [LARGE SCALE GENOMIC DNA]</scope>
    <source>
        <strain evidence="1 2">DSM 100694</strain>
    </source>
</reference>
<dbReference type="EMBL" id="JACIFE010000003">
    <property type="protein sequence ID" value="MBB4076310.1"/>
    <property type="molecule type" value="Genomic_DNA"/>
</dbReference>
<evidence type="ECO:0000313" key="1">
    <source>
        <dbReference type="EMBL" id="MBB4076310.1"/>
    </source>
</evidence>
<comment type="caution">
    <text evidence="1">The sequence shown here is derived from an EMBL/GenBank/DDBJ whole genome shotgun (WGS) entry which is preliminary data.</text>
</comment>
<evidence type="ECO:0000313" key="2">
    <source>
        <dbReference type="Proteomes" id="UP000585970"/>
    </source>
</evidence>
<protein>
    <submittedName>
        <fullName evidence="1">Uncharacterized protein</fullName>
    </submittedName>
</protein>
<accession>A0A840DTL2</accession>
<organism evidence="1 2">
    <name type="scientific">Bartonella fuyuanensis</name>
    <dbReference type="NCBI Taxonomy" id="1460968"/>
    <lineage>
        <taxon>Bacteria</taxon>
        <taxon>Pseudomonadati</taxon>
        <taxon>Pseudomonadota</taxon>
        <taxon>Alphaproteobacteria</taxon>
        <taxon>Hyphomicrobiales</taxon>
        <taxon>Bartonellaceae</taxon>
        <taxon>Bartonella</taxon>
    </lineage>
</organism>
<dbReference type="RefSeq" id="WP_281377802.1">
    <property type="nucleotide sequence ID" value="NZ_JACIFE010000003.1"/>
</dbReference>
<dbReference type="Proteomes" id="UP000585970">
    <property type="component" value="Unassembled WGS sequence"/>
</dbReference>